<feature type="transmembrane region" description="Helical" evidence="8">
    <location>
        <begin position="287"/>
        <end position="306"/>
    </location>
</feature>
<dbReference type="PANTHER" id="PTHR46494:SF1">
    <property type="entry name" value="CORA FAMILY METAL ION TRANSPORTER (EUROFUNG)"/>
    <property type="match status" value="1"/>
</dbReference>
<dbReference type="InterPro" id="IPR045861">
    <property type="entry name" value="CorA_cytoplasmic_dom"/>
</dbReference>
<keyword evidence="3" id="KW-0813">Transport</keyword>
<comment type="similarity">
    <text evidence="2">Belongs to the CorA metal ion transporter (MIT) (TC 1.A.35) family.</text>
</comment>
<dbReference type="PANTHER" id="PTHR46494">
    <property type="entry name" value="CORA FAMILY METAL ION TRANSPORTER (EUROFUNG)"/>
    <property type="match status" value="1"/>
</dbReference>
<evidence type="ECO:0000313" key="10">
    <source>
        <dbReference type="Proteomes" id="UP001501358"/>
    </source>
</evidence>
<evidence type="ECO:0000256" key="8">
    <source>
        <dbReference type="SAM" id="Phobius"/>
    </source>
</evidence>
<dbReference type="SUPFAM" id="SSF143865">
    <property type="entry name" value="CorA soluble domain-like"/>
    <property type="match status" value="1"/>
</dbReference>
<comment type="subcellular location">
    <subcellularLocation>
        <location evidence="1">Cell membrane</location>
        <topology evidence="1">Multi-pass membrane protein</topology>
    </subcellularLocation>
</comment>
<dbReference type="SUPFAM" id="SSF144083">
    <property type="entry name" value="Magnesium transport protein CorA, transmembrane region"/>
    <property type="match status" value="1"/>
</dbReference>
<accession>A0ABN3LVC0</accession>
<evidence type="ECO:0000256" key="3">
    <source>
        <dbReference type="ARBA" id="ARBA00022448"/>
    </source>
</evidence>
<dbReference type="Gene3D" id="1.20.58.340">
    <property type="entry name" value="Magnesium transport protein CorA, transmembrane region"/>
    <property type="match status" value="2"/>
</dbReference>
<dbReference type="Proteomes" id="UP001501358">
    <property type="component" value="Unassembled WGS sequence"/>
</dbReference>
<protein>
    <submittedName>
        <fullName evidence="9">Magnesium/cobalt transporter CorA</fullName>
    </submittedName>
</protein>
<dbReference type="EMBL" id="BAAATA010000015">
    <property type="protein sequence ID" value="GAA2491041.1"/>
    <property type="molecule type" value="Genomic_DNA"/>
</dbReference>
<dbReference type="Pfam" id="PF01544">
    <property type="entry name" value="CorA"/>
    <property type="match status" value="1"/>
</dbReference>
<evidence type="ECO:0000256" key="5">
    <source>
        <dbReference type="ARBA" id="ARBA00022692"/>
    </source>
</evidence>
<organism evidence="9 10">
    <name type="scientific">Streptomyces thermolineatus</name>
    <dbReference type="NCBI Taxonomy" id="44033"/>
    <lineage>
        <taxon>Bacteria</taxon>
        <taxon>Bacillati</taxon>
        <taxon>Actinomycetota</taxon>
        <taxon>Actinomycetes</taxon>
        <taxon>Kitasatosporales</taxon>
        <taxon>Streptomycetaceae</taxon>
        <taxon>Streptomyces</taxon>
    </lineage>
</organism>
<keyword evidence="10" id="KW-1185">Reference proteome</keyword>
<evidence type="ECO:0000313" key="9">
    <source>
        <dbReference type="EMBL" id="GAA2491041.1"/>
    </source>
</evidence>
<dbReference type="Gene3D" id="3.30.460.20">
    <property type="entry name" value="CorA soluble domain-like"/>
    <property type="match status" value="1"/>
</dbReference>
<proteinExistence type="inferred from homology"/>
<evidence type="ECO:0000256" key="7">
    <source>
        <dbReference type="ARBA" id="ARBA00023136"/>
    </source>
</evidence>
<evidence type="ECO:0000256" key="2">
    <source>
        <dbReference type="ARBA" id="ARBA00009765"/>
    </source>
</evidence>
<keyword evidence="7 8" id="KW-0472">Membrane</keyword>
<keyword evidence="5 8" id="KW-0812">Transmembrane</keyword>
<evidence type="ECO:0000256" key="6">
    <source>
        <dbReference type="ARBA" id="ARBA00022989"/>
    </source>
</evidence>
<evidence type="ECO:0000256" key="4">
    <source>
        <dbReference type="ARBA" id="ARBA00022475"/>
    </source>
</evidence>
<reference evidence="9 10" key="1">
    <citation type="journal article" date="2019" name="Int. J. Syst. Evol. Microbiol.">
        <title>The Global Catalogue of Microorganisms (GCM) 10K type strain sequencing project: providing services to taxonomists for standard genome sequencing and annotation.</title>
        <authorList>
            <consortium name="The Broad Institute Genomics Platform"/>
            <consortium name="The Broad Institute Genome Sequencing Center for Infectious Disease"/>
            <person name="Wu L."/>
            <person name="Ma J."/>
        </authorList>
    </citation>
    <scope>NUCLEOTIDE SEQUENCE [LARGE SCALE GENOMIC DNA]</scope>
    <source>
        <strain evidence="9 10">JCM 6307</strain>
    </source>
</reference>
<dbReference type="InterPro" id="IPR045863">
    <property type="entry name" value="CorA_TM1_TM2"/>
</dbReference>
<comment type="caution">
    <text evidence="9">The sequence shown here is derived from an EMBL/GenBank/DDBJ whole genome shotgun (WGS) entry which is preliminary data.</text>
</comment>
<evidence type="ECO:0000256" key="1">
    <source>
        <dbReference type="ARBA" id="ARBA00004651"/>
    </source>
</evidence>
<gene>
    <name evidence="9" type="primary">corA_1</name>
    <name evidence="9" type="ORF">GCM10010406_28910</name>
</gene>
<dbReference type="CDD" id="cd12830">
    <property type="entry name" value="MtCorA-like"/>
    <property type="match status" value="1"/>
</dbReference>
<keyword evidence="4" id="KW-1003">Cell membrane</keyword>
<keyword evidence="6 8" id="KW-1133">Transmembrane helix</keyword>
<name>A0ABN3LVC0_9ACTN</name>
<dbReference type="InterPro" id="IPR002523">
    <property type="entry name" value="MgTranspt_CorA/ZnTranspt_ZntB"/>
</dbReference>
<feature type="transmembrane region" description="Helical" evidence="8">
    <location>
        <begin position="318"/>
        <end position="338"/>
    </location>
</feature>
<sequence length="344" mass="37640">MKPAAARIRGSMECAIYEGQDGTGTGTGRMSRPDAAQGCESVLKRLRGLGGDAFGWVRLDNPSAGELEQLGEGLGLHPLAVEDALQPQQRPKRERYADGVLAVALRTLWYVGETSDVEVGQVMVFLGPRFVVTVRHGRADPAAEAARRLGADPAPLAFGPAGVLHAVLDVVVDSYGTAARQVGADLTALERRVFSPEREDVIEEVYSLKREVLEFRDTVQPLLPVAEEFAGPRTGWPEEALPYFRDVADHLQRTSNEVRALDELLNSVLDAHLARVGAWQNDDMRTISAWAAIFALPTLVAGVYGMNFEHIPEAEWDYGYPAAIGLMAGACFLLYRLFRRNGWL</sequence>